<organism evidence="7 8">
    <name type="scientific">Eleusine coracana subsp. coracana</name>
    <dbReference type="NCBI Taxonomy" id="191504"/>
    <lineage>
        <taxon>Eukaryota</taxon>
        <taxon>Viridiplantae</taxon>
        <taxon>Streptophyta</taxon>
        <taxon>Embryophyta</taxon>
        <taxon>Tracheophyta</taxon>
        <taxon>Spermatophyta</taxon>
        <taxon>Magnoliopsida</taxon>
        <taxon>Liliopsida</taxon>
        <taxon>Poales</taxon>
        <taxon>Poaceae</taxon>
        <taxon>PACMAD clade</taxon>
        <taxon>Chloridoideae</taxon>
        <taxon>Cynodonteae</taxon>
        <taxon>Eleusininae</taxon>
        <taxon>Eleusine</taxon>
    </lineage>
</organism>
<dbReference type="Proteomes" id="UP001054889">
    <property type="component" value="Unassembled WGS sequence"/>
</dbReference>
<evidence type="ECO:0000313" key="7">
    <source>
        <dbReference type="EMBL" id="GJN22646.1"/>
    </source>
</evidence>
<dbReference type="InterPro" id="IPR004160">
    <property type="entry name" value="Transl_elong_EFTu/EF1A_C"/>
</dbReference>
<evidence type="ECO:0000259" key="6">
    <source>
        <dbReference type="Pfam" id="PF03144"/>
    </source>
</evidence>
<reference evidence="7" key="2">
    <citation type="submission" date="2021-12" db="EMBL/GenBank/DDBJ databases">
        <title>Resequencing data analysis of finger millet.</title>
        <authorList>
            <person name="Hatakeyama M."/>
            <person name="Aluri S."/>
            <person name="Balachadran M.T."/>
            <person name="Sivarajan S.R."/>
            <person name="Poveda L."/>
            <person name="Shimizu-Inatsugi R."/>
            <person name="Schlapbach R."/>
            <person name="Sreeman S.M."/>
            <person name="Shimizu K.K."/>
        </authorList>
    </citation>
    <scope>NUCLEOTIDE SEQUENCE</scope>
</reference>
<keyword evidence="1" id="KW-0547">Nucleotide-binding</keyword>
<dbReference type="GO" id="GO:0003746">
    <property type="term" value="F:translation elongation factor activity"/>
    <property type="evidence" value="ECO:0007669"/>
    <property type="project" value="UniProtKB-KW"/>
</dbReference>
<dbReference type="SUPFAM" id="SSF52540">
    <property type="entry name" value="P-loop containing nucleoside triphosphate hydrolases"/>
    <property type="match status" value="1"/>
</dbReference>
<evidence type="ECO:0008006" key="9">
    <source>
        <dbReference type="Google" id="ProtNLM"/>
    </source>
</evidence>
<dbReference type="InterPro" id="IPR009001">
    <property type="entry name" value="Transl_elong_EF1A/Init_IF2_C"/>
</dbReference>
<dbReference type="Pfam" id="PF03143">
    <property type="entry name" value="GTP_EFTU_D3"/>
    <property type="match status" value="1"/>
</dbReference>
<gene>
    <name evidence="7" type="primary">gb10234</name>
    <name evidence="7" type="ORF">PR202_gb10234</name>
</gene>
<dbReference type="FunFam" id="2.40.30.10:FF:000292">
    <property type="entry name" value="Elongation factor TU mitochondrial1"/>
    <property type="match status" value="1"/>
</dbReference>
<comment type="caution">
    <text evidence="7">The sequence shown here is derived from an EMBL/GenBank/DDBJ whole genome shotgun (WGS) entry which is preliminary data.</text>
</comment>
<accession>A0AAV5EJ73</accession>
<keyword evidence="3" id="KW-0648">Protein biosynthesis</keyword>
<keyword evidence="8" id="KW-1185">Reference proteome</keyword>
<evidence type="ECO:0000313" key="8">
    <source>
        <dbReference type="Proteomes" id="UP001054889"/>
    </source>
</evidence>
<evidence type="ECO:0000256" key="4">
    <source>
        <dbReference type="ARBA" id="ARBA00023134"/>
    </source>
</evidence>
<dbReference type="Gene3D" id="3.40.50.300">
    <property type="entry name" value="P-loop containing nucleotide triphosphate hydrolases"/>
    <property type="match status" value="1"/>
</dbReference>
<protein>
    <recommendedName>
        <fullName evidence="9">Elongation factor Tu</fullName>
    </recommendedName>
</protein>
<reference evidence="7" key="1">
    <citation type="journal article" date="2018" name="DNA Res.">
        <title>Multiple hybrid de novo genome assembly of finger millet, an orphan allotetraploid crop.</title>
        <authorList>
            <person name="Hatakeyama M."/>
            <person name="Aluri S."/>
            <person name="Balachadran M.T."/>
            <person name="Sivarajan S.R."/>
            <person name="Patrignani A."/>
            <person name="Gruter S."/>
            <person name="Poveda L."/>
            <person name="Shimizu-Inatsugi R."/>
            <person name="Baeten J."/>
            <person name="Francoijs K.J."/>
            <person name="Nataraja K.N."/>
            <person name="Reddy Y.A.N."/>
            <person name="Phadnis S."/>
            <person name="Ravikumar R.L."/>
            <person name="Schlapbach R."/>
            <person name="Sreeman S.M."/>
            <person name="Shimizu K.K."/>
        </authorList>
    </citation>
    <scope>NUCLEOTIDE SEQUENCE</scope>
</reference>
<keyword evidence="4" id="KW-0342">GTP-binding</keyword>
<dbReference type="GO" id="GO:0005525">
    <property type="term" value="F:GTP binding"/>
    <property type="evidence" value="ECO:0007669"/>
    <property type="project" value="UniProtKB-KW"/>
</dbReference>
<dbReference type="CDD" id="cd03707">
    <property type="entry name" value="EFTU_III"/>
    <property type="match status" value="1"/>
</dbReference>
<dbReference type="InterPro" id="IPR009000">
    <property type="entry name" value="Transl_B-barrel_sf"/>
</dbReference>
<feature type="domain" description="Translation elongation factor EFTu/EF1A C-terminal" evidence="5">
    <location>
        <begin position="124"/>
        <end position="217"/>
    </location>
</feature>
<dbReference type="Pfam" id="PF03144">
    <property type="entry name" value="GTP_EFTU_D2"/>
    <property type="match status" value="1"/>
</dbReference>
<feature type="domain" description="Translation elongation factor EFTu-like" evidence="6">
    <location>
        <begin position="77"/>
        <end position="119"/>
    </location>
</feature>
<evidence type="ECO:0000256" key="1">
    <source>
        <dbReference type="ARBA" id="ARBA00022741"/>
    </source>
</evidence>
<sequence length="219" mass="24276">MELRELLSFYKFPGDEIPIIRGSALSALQGTNEEIGKNAIMKLMDAVDEYIPDPVRQLDKPFLMPIEDVFSIQSGPLKTTVTGVEMFKKILDHGEAGDNVGLLLRGLKRGDVERGQVVCKPGSLKTYKKFQAEIYVLTKDEGGRHTAFLSNYRPQFYFRTADITGKVELPEEVKMVMPGDNVTANFELISPVPLEPGQRFALREGGRTVGAGVVSKVIE</sequence>
<evidence type="ECO:0000259" key="5">
    <source>
        <dbReference type="Pfam" id="PF03143"/>
    </source>
</evidence>
<dbReference type="AlphaFoldDB" id="A0AAV5EJ73"/>
<keyword evidence="2" id="KW-0251">Elongation factor</keyword>
<dbReference type="GO" id="GO:0005739">
    <property type="term" value="C:mitochondrion"/>
    <property type="evidence" value="ECO:0007669"/>
    <property type="project" value="TreeGrafter"/>
</dbReference>
<dbReference type="InterPro" id="IPR004161">
    <property type="entry name" value="EFTu-like_2"/>
</dbReference>
<dbReference type="EMBL" id="BQKI01000076">
    <property type="protein sequence ID" value="GJN22646.1"/>
    <property type="molecule type" value="Genomic_DNA"/>
</dbReference>
<dbReference type="SUPFAM" id="SSF50447">
    <property type="entry name" value="Translation proteins"/>
    <property type="match status" value="1"/>
</dbReference>
<dbReference type="InterPro" id="IPR027417">
    <property type="entry name" value="P-loop_NTPase"/>
</dbReference>
<dbReference type="Gene3D" id="2.40.30.10">
    <property type="entry name" value="Translation factors"/>
    <property type="match status" value="2"/>
</dbReference>
<dbReference type="PANTHER" id="PTHR43721:SF22">
    <property type="entry name" value="ELONGATION FACTOR TU, MITOCHONDRIAL"/>
    <property type="match status" value="1"/>
</dbReference>
<dbReference type="GO" id="GO:0070125">
    <property type="term" value="P:mitochondrial translational elongation"/>
    <property type="evidence" value="ECO:0007669"/>
    <property type="project" value="TreeGrafter"/>
</dbReference>
<name>A0AAV5EJ73_ELECO</name>
<dbReference type="PANTHER" id="PTHR43721">
    <property type="entry name" value="ELONGATION FACTOR TU-RELATED"/>
    <property type="match status" value="1"/>
</dbReference>
<evidence type="ECO:0000256" key="3">
    <source>
        <dbReference type="ARBA" id="ARBA00022917"/>
    </source>
</evidence>
<dbReference type="SUPFAM" id="SSF50465">
    <property type="entry name" value="EF-Tu/eEF-1alpha/eIF2-gamma C-terminal domain"/>
    <property type="match status" value="1"/>
</dbReference>
<dbReference type="InterPro" id="IPR050055">
    <property type="entry name" value="EF-Tu_GTPase"/>
</dbReference>
<proteinExistence type="predicted"/>
<evidence type="ECO:0000256" key="2">
    <source>
        <dbReference type="ARBA" id="ARBA00022768"/>
    </source>
</evidence>